<name>A0A6C2YTQ6_9BACT</name>
<proteinExistence type="predicted"/>
<reference evidence="1" key="1">
    <citation type="submission" date="2019-04" db="EMBL/GenBank/DDBJ databases">
        <authorList>
            <consortium name="Science for Life Laboratories"/>
        </authorList>
    </citation>
    <scope>NUCLEOTIDE SEQUENCE</scope>
    <source>
        <strain evidence="1">MBLW1</strain>
    </source>
</reference>
<accession>A0A6C2YTQ6</accession>
<keyword evidence="2" id="KW-1185">Reference proteome</keyword>
<evidence type="ECO:0000313" key="1">
    <source>
        <dbReference type="EMBL" id="VIP04419.1"/>
    </source>
</evidence>
<evidence type="ECO:0000313" key="2">
    <source>
        <dbReference type="Proteomes" id="UP000464378"/>
    </source>
</evidence>
<sequence length="161" mass="18370">MSAPMVTVFLPGYQDHAPLLRTVIDALRLNVDDLPPDFPFAWSAQRRGEDDLLVQYDADSTDTTREMQQWEKPSQDFKWLLQGCRSCIHVHYRKIELAKEFIILTGGYLGHSSSLSGFENGHGCLLRLTEVVEHCLGDPTWSWERESFPDISGVADSEWID</sequence>
<organism evidence="1">
    <name type="scientific">Tuwongella immobilis</name>
    <dbReference type="NCBI Taxonomy" id="692036"/>
    <lineage>
        <taxon>Bacteria</taxon>
        <taxon>Pseudomonadati</taxon>
        <taxon>Planctomycetota</taxon>
        <taxon>Planctomycetia</taxon>
        <taxon>Gemmatales</taxon>
        <taxon>Gemmataceae</taxon>
        <taxon>Tuwongella</taxon>
    </lineage>
</organism>
<dbReference type="EMBL" id="LR586016">
    <property type="protein sequence ID" value="VIP04419.1"/>
    <property type="molecule type" value="Genomic_DNA"/>
</dbReference>
<dbReference type="EMBL" id="LR593887">
    <property type="protein sequence ID" value="VTS06200.1"/>
    <property type="molecule type" value="Genomic_DNA"/>
</dbReference>
<dbReference type="RefSeq" id="WP_162659506.1">
    <property type="nucleotide sequence ID" value="NZ_LR593887.1"/>
</dbReference>
<gene>
    <name evidence="1" type="ORF">GMBLW1_47740</name>
</gene>
<dbReference type="AlphaFoldDB" id="A0A6C2YTQ6"/>
<dbReference type="InParanoid" id="A0A6C2YTQ6"/>
<dbReference type="Proteomes" id="UP000464378">
    <property type="component" value="Chromosome"/>
</dbReference>
<dbReference type="KEGG" id="tim:GMBLW1_47740"/>
<protein>
    <submittedName>
        <fullName evidence="1">Uncharacterized protein</fullName>
    </submittedName>
</protein>